<sequence length="225" mass="27352">MGSIQSKNKDNPCEKEVKHLREKVKFLERGMGEIMRMRESESEGHERERMIHVLKEAEWRRERKRLRGDVKKLRKRGEEREEDDQMVLLGEKREKEQWWCLVEQMREERERRDEAVEKWKRLYLAIKVEFDELIRRTHQGERLYWRAEEEDLAEELLQELKTKEEAIKILKARLASMEQEQSKREREVDIVRQSLKIISHNKQKPIIVANAKSLSRKKLACAKHK</sequence>
<dbReference type="PANTHER" id="PTHR37226">
    <property type="entry name" value="GOLGIN FAMILY A PROTEIN"/>
    <property type="match status" value="1"/>
</dbReference>
<feature type="coiled-coil region" evidence="1">
    <location>
        <begin position="56"/>
        <end position="122"/>
    </location>
</feature>
<keyword evidence="1" id="KW-0175">Coiled coil</keyword>
<name>A0A7J0E8V6_9ERIC</name>
<proteinExistence type="predicted"/>
<evidence type="ECO:0000313" key="2">
    <source>
        <dbReference type="EMBL" id="GFY82815.1"/>
    </source>
</evidence>
<evidence type="ECO:0000256" key="1">
    <source>
        <dbReference type="SAM" id="Coils"/>
    </source>
</evidence>
<gene>
    <name evidence="2" type="ORF">Acr_02g0010550</name>
</gene>
<organism evidence="2 3">
    <name type="scientific">Actinidia rufa</name>
    <dbReference type="NCBI Taxonomy" id="165716"/>
    <lineage>
        <taxon>Eukaryota</taxon>
        <taxon>Viridiplantae</taxon>
        <taxon>Streptophyta</taxon>
        <taxon>Embryophyta</taxon>
        <taxon>Tracheophyta</taxon>
        <taxon>Spermatophyta</taxon>
        <taxon>Magnoliopsida</taxon>
        <taxon>eudicotyledons</taxon>
        <taxon>Gunneridae</taxon>
        <taxon>Pentapetalae</taxon>
        <taxon>asterids</taxon>
        <taxon>Ericales</taxon>
        <taxon>Actinidiaceae</taxon>
        <taxon>Actinidia</taxon>
    </lineage>
</organism>
<dbReference type="EMBL" id="BJWL01000002">
    <property type="protein sequence ID" value="GFY82815.1"/>
    <property type="molecule type" value="Genomic_DNA"/>
</dbReference>
<dbReference type="AlphaFoldDB" id="A0A7J0E8V6"/>
<reference evidence="2 3" key="1">
    <citation type="submission" date="2019-07" db="EMBL/GenBank/DDBJ databases">
        <title>De Novo Assembly of kiwifruit Actinidia rufa.</title>
        <authorList>
            <person name="Sugita-Konishi S."/>
            <person name="Sato K."/>
            <person name="Mori E."/>
            <person name="Abe Y."/>
            <person name="Kisaki G."/>
            <person name="Hamano K."/>
            <person name="Suezawa K."/>
            <person name="Otani M."/>
            <person name="Fukuda T."/>
            <person name="Manabe T."/>
            <person name="Gomi K."/>
            <person name="Tabuchi M."/>
            <person name="Akimitsu K."/>
            <person name="Kataoka I."/>
        </authorList>
    </citation>
    <scope>NUCLEOTIDE SEQUENCE [LARGE SCALE GENOMIC DNA]</scope>
    <source>
        <strain evidence="3">cv. Fuchu</strain>
    </source>
</reference>
<dbReference type="OrthoDB" id="1869333at2759"/>
<keyword evidence="3" id="KW-1185">Reference proteome</keyword>
<protein>
    <submittedName>
        <fullName evidence="2">Uncharacterized protein</fullName>
    </submittedName>
</protein>
<comment type="caution">
    <text evidence="2">The sequence shown here is derived from an EMBL/GenBank/DDBJ whole genome shotgun (WGS) entry which is preliminary data.</text>
</comment>
<accession>A0A7J0E8V6</accession>
<feature type="coiled-coil region" evidence="1">
    <location>
        <begin position="146"/>
        <end position="187"/>
    </location>
</feature>
<dbReference type="PANTHER" id="PTHR37226:SF4">
    <property type="entry name" value="GOLGIN FAMILY A PROTEIN"/>
    <property type="match status" value="1"/>
</dbReference>
<evidence type="ECO:0000313" key="3">
    <source>
        <dbReference type="Proteomes" id="UP000585474"/>
    </source>
</evidence>
<dbReference type="Proteomes" id="UP000585474">
    <property type="component" value="Unassembled WGS sequence"/>
</dbReference>